<dbReference type="Gene3D" id="1.25.10.10">
    <property type="entry name" value="Leucine-rich Repeat Variant"/>
    <property type="match status" value="1"/>
</dbReference>
<comment type="caution">
    <text evidence="2">The sequence shown here is derived from an EMBL/GenBank/DDBJ whole genome shotgun (WGS) entry which is preliminary data.</text>
</comment>
<organism evidence="2 3">
    <name type="scientific">Thalassiosira oceanica</name>
    <name type="common">Marine diatom</name>
    <dbReference type="NCBI Taxonomy" id="159749"/>
    <lineage>
        <taxon>Eukaryota</taxon>
        <taxon>Sar</taxon>
        <taxon>Stramenopiles</taxon>
        <taxon>Ochrophyta</taxon>
        <taxon>Bacillariophyta</taxon>
        <taxon>Coscinodiscophyceae</taxon>
        <taxon>Thalassiosirophycidae</taxon>
        <taxon>Thalassiosirales</taxon>
        <taxon>Thalassiosiraceae</taxon>
        <taxon>Thalassiosira</taxon>
    </lineage>
</organism>
<gene>
    <name evidence="2" type="ORF">THAOC_28422</name>
</gene>
<evidence type="ECO:0000313" key="2">
    <source>
        <dbReference type="EMBL" id="EJK52318.1"/>
    </source>
</evidence>
<reference evidence="2 3" key="1">
    <citation type="journal article" date="2012" name="Genome Biol.">
        <title>Genome and low-iron response of an oceanic diatom adapted to chronic iron limitation.</title>
        <authorList>
            <person name="Lommer M."/>
            <person name="Specht M."/>
            <person name="Roy A.S."/>
            <person name="Kraemer L."/>
            <person name="Andreson R."/>
            <person name="Gutowska M.A."/>
            <person name="Wolf J."/>
            <person name="Bergner S.V."/>
            <person name="Schilhabel M.B."/>
            <person name="Klostermeier U.C."/>
            <person name="Beiko R.G."/>
            <person name="Rosenstiel P."/>
            <person name="Hippler M."/>
            <person name="Laroche J."/>
        </authorList>
    </citation>
    <scope>NUCLEOTIDE SEQUENCE [LARGE SCALE GENOMIC DNA]</scope>
    <source>
        <strain evidence="2 3">CCMP1005</strain>
    </source>
</reference>
<accession>K0RF35</accession>
<dbReference type="SUPFAM" id="SSF48371">
    <property type="entry name" value="ARM repeat"/>
    <property type="match status" value="1"/>
</dbReference>
<evidence type="ECO:0000256" key="1">
    <source>
        <dbReference type="SAM" id="MobiDB-lite"/>
    </source>
</evidence>
<dbReference type="EMBL" id="AGNL01040057">
    <property type="protein sequence ID" value="EJK52318.1"/>
    <property type="molecule type" value="Genomic_DNA"/>
</dbReference>
<protein>
    <submittedName>
        <fullName evidence="2">Uncharacterized protein</fullName>
    </submittedName>
</protein>
<evidence type="ECO:0000313" key="3">
    <source>
        <dbReference type="Proteomes" id="UP000266841"/>
    </source>
</evidence>
<dbReference type="InterPro" id="IPR011989">
    <property type="entry name" value="ARM-like"/>
</dbReference>
<dbReference type="Proteomes" id="UP000266841">
    <property type="component" value="Unassembled WGS sequence"/>
</dbReference>
<keyword evidence="3" id="KW-1185">Reference proteome</keyword>
<dbReference type="InterPro" id="IPR016024">
    <property type="entry name" value="ARM-type_fold"/>
</dbReference>
<sequence>MGLSAHHGMKHGGRIDWSKVKRTRQSADDCGSTNDTLPILEATVNGRKVLVRVTPEPLLEAAKGVEVRVILGGKSLEGDNYKDSAVNDESNAIDRATENRIKKHEGWQARELFHRDIEEMALQRDGGGGCRTAGKSPRLCVCASSSALTRIIENVKGGVTLCSSALSAHLSRSMVQAEAMCTLAEIAWACPALGFQTVTEGCLDLVVSGMTAHTEDGMVQLHGLGYLRALSYDPASCKKLSKGPILMCAVDAIRNQEQSQEVKCLCGRLGESTVCLVLAIVLGCVDPSITSMFLQNMTGVSQSSTVKCILKQAKNDERPKVLPALIAMTKSNSTDTSSGQYFWPVDKRFSAQ</sequence>
<name>K0RF35_THAOC</name>
<dbReference type="AlphaFoldDB" id="K0RF35"/>
<feature type="region of interest" description="Disordered" evidence="1">
    <location>
        <begin position="1"/>
        <end position="21"/>
    </location>
</feature>
<proteinExistence type="predicted"/>